<organism evidence="3 4">
    <name type="scientific">Penicillium malachiteum</name>
    <dbReference type="NCBI Taxonomy" id="1324776"/>
    <lineage>
        <taxon>Eukaryota</taxon>
        <taxon>Fungi</taxon>
        <taxon>Dikarya</taxon>
        <taxon>Ascomycota</taxon>
        <taxon>Pezizomycotina</taxon>
        <taxon>Eurotiomycetes</taxon>
        <taxon>Eurotiomycetidae</taxon>
        <taxon>Eurotiales</taxon>
        <taxon>Aspergillaceae</taxon>
        <taxon>Penicillium</taxon>
    </lineage>
</organism>
<evidence type="ECO:0000256" key="1">
    <source>
        <dbReference type="ARBA" id="ARBA00022793"/>
    </source>
</evidence>
<comment type="caution">
    <text evidence="3">The sequence shown here is derived from an EMBL/GenBank/DDBJ whole genome shotgun (WGS) entry which is preliminary data.</text>
</comment>
<dbReference type="GO" id="GO:0008654">
    <property type="term" value="P:phospholipid biosynthetic process"/>
    <property type="evidence" value="ECO:0007669"/>
    <property type="project" value="InterPro"/>
</dbReference>
<accession>A0AAD6HLB3</accession>
<reference evidence="3" key="2">
    <citation type="submission" date="2023-01" db="EMBL/GenBank/DDBJ databases">
        <authorList>
            <person name="Petersen C."/>
        </authorList>
    </citation>
    <scope>NUCLEOTIDE SEQUENCE</scope>
    <source>
        <strain evidence="3">IBT 17514</strain>
    </source>
</reference>
<dbReference type="PANTHER" id="PTHR10067:SF13">
    <property type="entry name" value="PHOSPHATIDYLSERINE DECARBOXYLASE"/>
    <property type="match status" value="1"/>
</dbReference>
<dbReference type="InterPro" id="IPR003817">
    <property type="entry name" value="PS_Dcarbxylase"/>
</dbReference>
<evidence type="ECO:0000313" key="3">
    <source>
        <dbReference type="EMBL" id="KAJ5726788.1"/>
    </source>
</evidence>
<name>A0AAD6HLB3_9EURO</name>
<dbReference type="GO" id="GO:0004609">
    <property type="term" value="F:phosphatidylserine decarboxylase activity"/>
    <property type="evidence" value="ECO:0007669"/>
    <property type="project" value="InterPro"/>
</dbReference>
<dbReference type="AlphaFoldDB" id="A0AAD6HLB3"/>
<keyword evidence="1" id="KW-0210">Decarboxylase</keyword>
<evidence type="ECO:0000313" key="4">
    <source>
        <dbReference type="Proteomes" id="UP001215712"/>
    </source>
</evidence>
<keyword evidence="4" id="KW-1185">Reference proteome</keyword>
<protein>
    <submittedName>
        <fullName evidence="3">Phosphatidylserine decarboxylase-related protein</fullName>
    </submittedName>
</protein>
<sequence length="256" mass="29303">MAARSKIVQTLVDHIHQQDDWASMFQTAFADCISQAPKYMEKYGIRMLNDYFDYMDSILTWVPSKIATATQLLERVRLFYFLFQQEAVRGLQMEVSPETTHVPLSGMSNWLDSYARSLGEFLGTPAALTPESLATFFACPKHNLHEYIIPAGGWKTFNEFFARRVLPELRPIANPEDPTVIVSPADSAFQDSRPIDDFEGTVTLKGISWQISDLLKDSIFKDDFRGDIFVHSLLFPWDYHRMHSPLDGVVLETRVI</sequence>
<dbReference type="Proteomes" id="UP001215712">
    <property type="component" value="Unassembled WGS sequence"/>
</dbReference>
<evidence type="ECO:0000256" key="2">
    <source>
        <dbReference type="ARBA" id="ARBA00023239"/>
    </source>
</evidence>
<dbReference type="PANTHER" id="PTHR10067">
    <property type="entry name" value="PHOSPHATIDYLSERINE DECARBOXYLASE"/>
    <property type="match status" value="1"/>
</dbReference>
<dbReference type="Pfam" id="PF02666">
    <property type="entry name" value="PS_Dcarbxylase"/>
    <property type="match status" value="1"/>
</dbReference>
<dbReference type="EMBL" id="JAQJAN010000007">
    <property type="protein sequence ID" value="KAJ5726788.1"/>
    <property type="molecule type" value="Genomic_DNA"/>
</dbReference>
<keyword evidence="2" id="KW-0456">Lyase</keyword>
<gene>
    <name evidence="3" type="ORF">N7493_005815</name>
</gene>
<proteinExistence type="predicted"/>
<reference evidence="3" key="1">
    <citation type="journal article" date="2023" name="IMA Fungus">
        <title>Comparative genomic study of the Penicillium genus elucidates a diverse pangenome and 15 lateral gene transfer events.</title>
        <authorList>
            <person name="Petersen C."/>
            <person name="Sorensen T."/>
            <person name="Nielsen M.R."/>
            <person name="Sondergaard T.E."/>
            <person name="Sorensen J.L."/>
            <person name="Fitzpatrick D.A."/>
            <person name="Frisvad J.C."/>
            <person name="Nielsen K.L."/>
        </authorList>
    </citation>
    <scope>NUCLEOTIDE SEQUENCE</scope>
    <source>
        <strain evidence="3">IBT 17514</strain>
    </source>
</reference>